<feature type="binding site" evidence="11">
    <location>
        <position position="261"/>
    </location>
    <ligand>
        <name>NAD(+)</name>
        <dbReference type="ChEBI" id="CHEBI:57540"/>
    </ligand>
</feature>
<feature type="disulfide bond" description="Redox-active" evidence="12">
    <location>
        <begin position="42"/>
        <end position="47"/>
    </location>
</feature>
<dbReference type="GO" id="GO:0006749">
    <property type="term" value="P:glutathione metabolic process"/>
    <property type="evidence" value="ECO:0007669"/>
    <property type="project" value="InterPro"/>
</dbReference>
<evidence type="ECO:0000256" key="7">
    <source>
        <dbReference type="ARBA" id="ARBA00023157"/>
    </source>
</evidence>
<evidence type="ECO:0000256" key="8">
    <source>
        <dbReference type="ARBA" id="ARBA00023284"/>
    </source>
</evidence>
<comment type="function">
    <text evidence="14">Catalyzes the reduction of glutathione disulfide (GSSG) to reduced glutathione (GSH).</text>
</comment>
<keyword evidence="8 13" id="KW-0676">Redox-active center</keyword>
<keyword evidence="5 14" id="KW-0521">NADP</keyword>
<evidence type="ECO:0000259" key="16">
    <source>
        <dbReference type="Pfam" id="PF07992"/>
    </source>
</evidence>
<keyword evidence="4 11" id="KW-0274">FAD</keyword>
<feature type="domain" description="Pyridine nucleotide-disulphide oxidoreductase dimerisation" evidence="15">
    <location>
        <begin position="338"/>
        <end position="446"/>
    </location>
</feature>
<dbReference type="SUPFAM" id="SSF55424">
    <property type="entry name" value="FAD/NAD-linked reductases, dimerisation (C-terminal) domain"/>
    <property type="match status" value="1"/>
</dbReference>
<dbReference type="OrthoDB" id="9800167at2"/>
<dbReference type="GO" id="GO:0050661">
    <property type="term" value="F:NADP binding"/>
    <property type="evidence" value="ECO:0007669"/>
    <property type="project" value="InterPro"/>
</dbReference>
<feature type="binding site" evidence="11">
    <location>
        <begin position="173"/>
        <end position="180"/>
    </location>
    <ligand>
        <name>NAD(+)</name>
        <dbReference type="ChEBI" id="CHEBI:57540"/>
    </ligand>
</feature>
<evidence type="ECO:0000256" key="14">
    <source>
        <dbReference type="RuleBase" id="RU365040"/>
    </source>
</evidence>
<evidence type="ECO:0000256" key="12">
    <source>
        <dbReference type="PIRSR" id="PIRSR000350-4"/>
    </source>
</evidence>
<dbReference type="InterPro" id="IPR012999">
    <property type="entry name" value="Pyr_OxRdtase_I_AS"/>
</dbReference>
<keyword evidence="11" id="KW-0547">Nucleotide-binding</keyword>
<dbReference type="InterPro" id="IPR023753">
    <property type="entry name" value="FAD/NAD-binding_dom"/>
</dbReference>
<dbReference type="InterPro" id="IPR004099">
    <property type="entry name" value="Pyr_nucl-diS_OxRdtase_dimer"/>
</dbReference>
<keyword evidence="6 13" id="KW-0560">Oxidoreductase</keyword>
<dbReference type="InterPro" id="IPR016156">
    <property type="entry name" value="FAD/NAD-linked_Rdtase_dimer_sf"/>
</dbReference>
<feature type="binding site" evidence="11">
    <location>
        <position position="51"/>
    </location>
    <ligand>
        <name>FAD</name>
        <dbReference type="ChEBI" id="CHEBI:57692"/>
    </ligand>
</feature>
<feature type="domain" description="FAD/NAD(P)-binding" evidence="16">
    <location>
        <begin position="5"/>
        <end position="317"/>
    </location>
</feature>
<keyword evidence="11" id="KW-0520">NAD</keyword>
<comment type="caution">
    <text evidence="17">The sequence shown here is derived from an EMBL/GenBank/DDBJ whole genome shotgun (WGS) entry which is preliminary data.</text>
</comment>
<dbReference type="AlphaFoldDB" id="A0A1Q9R5B3"/>
<dbReference type="InterPro" id="IPR036188">
    <property type="entry name" value="FAD/NAD-bd_sf"/>
</dbReference>
<reference evidence="17 18" key="1">
    <citation type="submission" date="2016-10" db="EMBL/GenBank/DDBJ databases">
        <title>Genome Sequence of Pseudomonas putida GM4FR.</title>
        <authorList>
            <person name="Poehlein A."/>
            <person name="Wemheuer F."/>
            <person name="Hollensteiner J."/>
            <person name="Wemheuer B."/>
        </authorList>
    </citation>
    <scope>NUCLEOTIDE SEQUENCE [LARGE SCALE GENOMIC DNA]</scope>
    <source>
        <strain evidence="17 18">GM4FR</strain>
    </source>
</reference>
<gene>
    <name evidence="17" type="primary">garB</name>
    <name evidence="17" type="ORF">PSEMO_25370</name>
</gene>
<protein>
    <recommendedName>
        <fullName evidence="14">Glutathione reductase</fullName>
        <shortName evidence="14">GRase</shortName>
        <ecNumber evidence="14">1.8.1.7</ecNumber>
    </recommendedName>
</protein>
<comment type="subunit">
    <text evidence="2">Homodimer.</text>
</comment>
<dbReference type="PRINTS" id="PR00368">
    <property type="entry name" value="FADPNR"/>
</dbReference>
<dbReference type="GO" id="GO:0034599">
    <property type="term" value="P:cellular response to oxidative stress"/>
    <property type="evidence" value="ECO:0007669"/>
    <property type="project" value="TreeGrafter"/>
</dbReference>
<dbReference type="NCBIfam" id="NF004776">
    <property type="entry name" value="PRK06116.1"/>
    <property type="match status" value="1"/>
</dbReference>
<dbReference type="InterPro" id="IPR006324">
    <property type="entry name" value="GSHR"/>
</dbReference>
<dbReference type="PRINTS" id="PR00411">
    <property type="entry name" value="PNDRDTASEI"/>
</dbReference>
<sequence>MAYDFDLFVIGAGSGGVRASRFAAGFGAKVAVAESRYLGGTCVNVGCVPKKLLVYGAHYSDEFEQASGFGWSLEDAQFDWGQLIANKNREIQRLNGIYRNLLVNSGVTLLEGHARITAPHEVEVEGKRYSARHILIATGGWPQIPEIPGRELAISSNEAFYLKTLPKRVLVVGGGYIAVEFAGIFQGLGADTTLLYRGDLFLRGFDGSVRTHLKEELEKRGLDLQFNADIARIDQQADGSLKATLKDGRELLTDCVFYATGRRPMLDNLGLENTEVQLDKRGFVQVNDEFQTDEPSILAIGDVIGRVQLTPVALAEGMAVARRLFKPEDYRPVDYANIPTAVFSQPPIGTVGLTEEQALEAGHAVKIFESRFRPMKLTLTEVQEKTLMKLVVDADSDRVLGCHMVGPEAGEIIQGLGIALKAGATKQQFDDTIGVHPTAAEEFVTMRTVTR</sequence>
<dbReference type="Pfam" id="PF07992">
    <property type="entry name" value="Pyr_redox_2"/>
    <property type="match status" value="1"/>
</dbReference>
<evidence type="ECO:0000313" key="17">
    <source>
        <dbReference type="EMBL" id="OLS62587.1"/>
    </source>
</evidence>
<accession>A0A1Q9R5B3</accession>
<dbReference type="EC" id="1.8.1.7" evidence="14"/>
<organism evidence="17 18">
    <name type="scientific">Pseudomonas putida</name>
    <name type="common">Arthrobacter siderocapsulatus</name>
    <dbReference type="NCBI Taxonomy" id="303"/>
    <lineage>
        <taxon>Bacteria</taxon>
        <taxon>Pseudomonadati</taxon>
        <taxon>Pseudomonadota</taxon>
        <taxon>Gammaproteobacteria</taxon>
        <taxon>Pseudomonadales</taxon>
        <taxon>Pseudomonadaceae</taxon>
        <taxon>Pseudomonas</taxon>
    </lineage>
</organism>
<dbReference type="InterPro" id="IPR046952">
    <property type="entry name" value="GSHR/TRXR-like"/>
</dbReference>
<dbReference type="GO" id="GO:0005829">
    <property type="term" value="C:cytosol"/>
    <property type="evidence" value="ECO:0007669"/>
    <property type="project" value="TreeGrafter"/>
</dbReference>
<dbReference type="GO" id="GO:0050660">
    <property type="term" value="F:flavin adenine dinucleotide binding"/>
    <property type="evidence" value="ECO:0007669"/>
    <property type="project" value="InterPro"/>
</dbReference>
<dbReference type="Pfam" id="PF02852">
    <property type="entry name" value="Pyr_redox_dim"/>
    <property type="match status" value="1"/>
</dbReference>
<proteinExistence type="inferred from homology"/>
<dbReference type="GO" id="GO:0045454">
    <property type="term" value="P:cell redox homeostasis"/>
    <property type="evidence" value="ECO:0007669"/>
    <property type="project" value="InterPro"/>
</dbReference>
<dbReference type="Gene3D" id="3.50.50.60">
    <property type="entry name" value="FAD/NAD(P)-binding domain"/>
    <property type="match status" value="2"/>
</dbReference>
<comment type="catalytic activity">
    <reaction evidence="9 14">
        <text>2 glutathione + NADP(+) = glutathione disulfide + NADPH + H(+)</text>
        <dbReference type="Rhea" id="RHEA:11740"/>
        <dbReference type="ChEBI" id="CHEBI:15378"/>
        <dbReference type="ChEBI" id="CHEBI:57783"/>
        <dbReference type="ChEBI" id="CHEBI:57925"/>
        <dbReference type="ChEBI" id="CHEBI:58297"/>
        <dbReference type="ChEBI" id="CHEBI:58349"/>
        <dbReference type="EC" id="1.8.1.7"/>
    </reaction>
</comment>
<dbReference type="GO" id="GO:0004362">
    <property type="term" value="F:glutathione-disulfide reductase (NADPH) activity"/>
    <property type="evidence" value="ECO:0007669"/>
    <property type="project" value="UniProtKB-EC"/>
</dbReference>
<dbReference type="SUPFAM" id="SSF51905">
    <property type="entry name" value="FAD/NAD(P)-binding domain"/>
    <property type="match status" value="1"/>
</dbReference>
<evidence type="ECO:0000256" key="9">
    <source>
        <dbReference type="ARBA" id="ARBA00049142"/>
    </source>
</evidence>
<evidence type="ECO:0000256" key="2">
    <source>
        <dbReference type="ARBA" id="ARBA00011738"/>
    </source>
</evidence>
<dbReference type="NCBIfam" id="TIGR01424">
    <property type="entry name" value="gluta_reduc_2"/>
    <property type="match status" value="1"/>
</dbReference>
<evidence type="ECO:0000256" key="6">
    <source>
        <dbReference type="ARBA" id="ARBA00023002"/>
    </source>
</evidence>
<dbReference type="RefSeq" id="WP_075803464.1">
    <property type="nucleotide sequence ID" value="NZ_MKZO01000021.1"/>
</dbReference>
<dbReference type="InterPro" id="IPR001100">
    <property type="entry name" value="Pyr_nuc-diS_OxRdtase"/>
</dbReference>
<keyword evidence="7" id="KW-1015">Disulfide bond</keyword>
<evidence type="ECO:0000256" key="5">
    <source>
        <dbReference type="ARBA" id="ARBA00022857"/>
    </source>
</evidence>
<dbReference type="FunFam" id="3.50.50.60:FF:000051">
    <property type="entry name" value="Glutathione reductase"/>
    <property type="match status" value="1"/>
</dbReference>
<dbReference type="Proteomes" id="UP000186736">
    <property type="component" value="Unassembled WGS sequence"/>
</dbReference>
<comment type="similarity">
    <text evidence="1 13">Belongs to the class-I pyridine nucleotide-disulfide oxidoreductase family.</text>
</comment>
<dbReference type="PANTHER" id="PTHR42737:SF2">
    <property type="entry name" value="GLUTATHIONE REDUCTASE"/>
    <property type="match status" value="1"/>
</dbReference>
<evidence type="ECO:0000256" key="3">
    <source>
        <dbReference type="ARBA" id="ARBA00022630"/>
    </source>
</evidence>
<evidence type="ECO:0000256" key="10">
    <source>
        <dbReference type="PIRSR" id="PIRSR000350-2"/>
    </source>
</evidence>
<evidence type="ECO:0000259" key="15">
    <source>
        <dbReference type="Pfam" id="PF02852"/>
    </source>
</evidence>
<evidence type="ECO:0000256" key="11">
    <source>
        <dbReference type="PIRSR" id="PIRSR000350-3"/>
    </source>
</evidence>
<feature type="binding site" evidence="11">
    <location>
        <position position="302"/>
    </location>
    <ligand>
        <name>FAD</name>
        <dbReference type="ChEBI" id="CHEBI:57692"/>
    </ligand>
</feature>
<evidence type="ECO:0000313" key="18">
    <source>
        <dbReference type="Proteomes" id="UP000186736"/>
    </source>
</evidence>
<evidence type="ECO:0000256" key="1">
    <source>
        <dbReference type="ARBA" id="ARBA00007532"/>
    </source>
</evidence>
<evidence type="ECO:0000256" key="13">
    <source>
        <dbReference type="RuleBase" id="RU003691"/>
    </source>
</evidence>
<keyword evidence="3 13" id="KW-0285">Flavoprotein</keyword>
<dbReference type="PROSITE" id="PS00076">
    <property type="entry name" value="PYRIDINE_REDOX_1"/>
    <property type="match status" value="1"/>
</dbReference>
<evidence type="ECO:0000256" key="4">
    <source>
        <dbReference type="ARBA" id="ARBA00022827"/>
    </source>
</evidence>
<feature type="active site" description="Proton acceptor" evidence="10">
    <location>
        <position position="436"/>
    </location>
</feature>
<dbReference type="PIRSF" id="PIRSF000350">
    <property type="entry name" value="Mercury_reductase_MerA"/>
    <property type="match status" value="1"/>
</dbReference>
<dbReference type="Gene3D" id="3.30.390.30">
    <property type="match status" value="1"/>
</dbReference>
<name>A0A1Q9R5B3_PSEPU</name>
<comment type="cofactor">
    <cofactor evidence="11">
        <name>FAD</name>
        <dbReference type="ChEBI" id="CHEBI:57692"/>
    </cofactor>
    <text evidence="11">Binds 1 FAD per subunit.</text>
</comment>
<dbReference type="PANTHER" id="PTHR42737">
    <property type="entry name" value="GLUTATHIONE REDUCTASE"/>
    <property type="match status" value="1"/>
</dbReference>
<dbReference type="EMBL" id="MKZO01000021">
    <property type="protein sequence ID" value="OLS62587.1"/>
    <property type="molecule type" value="Genomic_DNA"/>
</dbReference>